<sequence length="1067" mass="120180">MQFITTCHEVMKVSHIHYYSGIAANSGTNFPDSSQLVPLRLWIAIQLKSGMGALQTASIMSPLNHSTTKFLPEDREKNEILSWADKGRQRSFSRLAWNFCIPLSRDILGFWSSRFLSFSKSCRTIIVLTHLVVFRKMVLELDSTQRRNLQVFVSTTGNMHPQCMKMNQTVIWQQIFSDLLVRPIRLDRDYRQSSGREFEPSCVEQQNLFSSDQGTYYSQSYNESLSNSHQCSGFHADNVGPSSWEHPTYYNGPPQDQDWRNPQPGNEPQVSSWGSRMSDHNYGYHQGDRHQNDHGRCVSQFQYRERSRSPPTGRDLDCNQLFWYRSGNSKRLLPSGYIDQTYRNSSSPSQRPLFAVAQIISSQRIASETLLMNPGRKSRPPKILVILRGLPGSGKSTLAKLIKEKEVKAAEDDGKSAAVRVLSMDDFFVNEEGQFVYEADMDEVYRKQLVKLLSRQLDDGLFNFLLVDAVNRSAAELEELAVQARSRHFQVYVIEVNTSLTICLSRSAGRRSESDIRAIYAGWEPTPSRYTIIDTNSLQQEITAEEVDMEADSGAEEEVFQPLSAVSPPIASGVCGEGSNKVCDRKANSSDEEDEEEDTFRGAWGLPKSKWDNDASFQRLEQLDGLKRKLHHSNSCSALSMTEFLKDEASQFRRRKEGVKRVTWADIEALRENLRMRELGFVVGQTDWSRMTEENDAKIASQALTRTKRLGDLSSHVSLSHSRRPVKSGHLKSRCLVVSRVISPPVQPYFPSPASSHVVQPKDGWSVKCMVSLPLAGRIFAYSMGEHLAYHGGSKNQSIMFSSSPLEASSFSSERQTASFTIDSILGRPCGSATEACKGVEGPHVPPSTLSSPPSTSRGSQADTNTHSTIYSRLSYLDSKDGIQLKSSLSSALNLQWDGRKAKPHPPFSQSPSSKKNSLIGRSPRVPFTRSQVEGLEAKFRLTNYLSSREVTMLANQLQVTEARVKIWFQNRRARQRREAFIREVDQTTQHRLQWDQLNASAPRPVALISDQTPQNPPPSGIPCLESDLQLASTASRGVFGDAFTWSPRAMHGLSHSHQQNFHETWF</sequence>
<feature type="region of interest" description="Disordered" evidence="6">
    <location>
        <begin position="837"/>
        <end position="865"/>
    </location>
</feature>
<keyword evidence="9" id="KW-1185">Reference proteome</keyword>
<evidence type="ECO:0000259" key="7">
    <source>
        <dbReference type="PROSITE" id="PS50071"/>
    </source>
</evidence>
<organism evidence="8 9">
    <name type="scientific">Taenia crassiceps</name>
    <dbReference type="NCBI Taxonomy" id="6207"/>
    <lineage>
        <taxon>Eukaryota</taxon>
        <taxon>Metazoa</taxon>
        <taxon>Spiralia</taxon>
        <taxon>Lophotrochozoa</taxon>
        <taxon>Platyhelminthes</taxon>
        <taxon>Cestoda</taxon>
        <taxon>Eucestoda</taxon>
        <taxon>Cyclophyllidea</taxon>
        <taxon>Taeniidae</taxon>
        <taxon>Taenia</taxon>
    </lineage>
</organism>
<dbReference type="PROSITE" id="PS00027">
    <property type="entry name" value="HOMEOBOX_1"/>
    <property type="match status" value="1"/>
</dbReference>
<keyword evidence="3 4" id="KW-0539">Nucleus</keyword>
<dbReference type="EMBL" id="JAKROA010000003">
    <property type="protein sequence ID" value="KAL5109093.1"/>
    <property type="molecule type" value="Genomic_DNA"/>
</dbReference>
<dbReference type="InterPro" id="IPR027417">
    <property type="entry name" value="P-loop_NTPase"/>
</dbReference>
<dbReference type="InterPro" id="IPR026314">
    <property type="entry name" value="YLP_motif_con_p1"/>
</dbReference>
<dbReference type="Pfam" id="PF13671">
    <property type="entry name" value="AAA_33"/>
    <property type="match status" value="1"/>
</dbReference>
<evidence type="ECO:0000313" key="9">
    <source>
        <dbReference type="Proteomes" id="UP001651158"/>
    </source>
</evidence>
<protein>
    <recommendedName>
        <fullName evidence="7">Homeobox domain-containing protein</fullName>
    </recommendedName>
</protein>
<evidence type="ECO:0000256" key="2">
    <source>
        <dbReference type="ARBA" id="ARBA00023155"/>
    </source>
</evidence>
<evidence type="ECO:0000256" key="3">
    <source>
        <dbReference type="ARBA" id="ARBA00023242"/>
    </source>
</evidence>
<comment type="subcellular location">
    <subcellularLocation>
        <location evidence="4 5">Nucleus</location>
    </subcellularLocation>
</comment>
<dbReference type="SMART" id="SM00389">
    <property type="entry name" value="HOX"/>
    <property type="match status" value="1"/>
</dbReference>
<dbReference type="SUPFAM" id="SSF52540">
    <property type="entry name" value="P-loop containing nucleoside triphosphate hydrolases"/>
    <property type="match status" value="1"/>
</dbReference>
<dbReference type="SUPFAM" id="SSF46689">
    <property type="entry name" value="Homeodomain-like"/>
    <property type="match status" value="1"/>
</dbReference>
<dbReference type="InterPro" id="IPR009057">
    <property type="entry name" value="Homeodomain-like_sf"/>
</dbReference>
<feature type="compositionally biased region" description="Polar residues" evidence="6">
    <location>
        <begin position="908"/>
        <end position="917"/>
    </location>
</feature>
<dbReference type="Proteomes" id="UP001651158">
    <property type="component" value="Unassembled WGS sequence"/>
</dbReference>
<keyword evidence="2 4" id="KW-0371">Homeobox</keyword>
<evidence type="ECO:0000256" key="1">
    <source>
        <dbReference type="ARBA" id="ARBA00023125"/>
    </source>
</evidence>
<dbReference type="CDD" id="cd00086">
    <property type="entry name" value="homeodomain"/>
    <property type="match status" value="1"/>
</dbReference>
<evidence type="ECO:0000313" key="8">
    <source>
        <dbReference type="EMBL" id="KAL5109093.1"/>
    </source>
</evidence>
<evidence type="ECO:0000256" key="6">
    <source>
        <dbReference type="SAM" id="MobiDB-lite"/>
    </source>
</evidence>
<dbReference type="Gene3D" id="3.40.50.300">
    <property type="entry name" value="P-loop containing nucleotide triphosphate hydrolases"/>
    <property type="match status" value="1"/>
</dbReference>
<name>A0ABR4QHS4_9CEST</name>
<dbReference type="PROSITE" id="PS50071">
    <property type="entry name" value="HOMEOBOX_2"/>
    <property type="match status" value="1"/>
</dbReference>
<dbReference type="PANTHER" id="PTHR13413">
    <property type="entry name" value="YLP MOTIF CONTAINING PROTEIN NUCLEAR PROTEIN ZAP"/>
    <property type="match status" value="1"/>
</dbReference>
<dbReference type="InterPro" id="IPR001356">
    <property type="entry name" value="HD"/>
</dbReference>
<dbReference type="Gene3D" id="1.10.10.60">
    <property type="entry name" value="Homeodomain-like"/>
    <property type="match status" value="1"/>
</dbReference>
<accession>A0ABR4QHS4</accession>
<keyword evidence="1 4" id="KW-0238">DNA-binding</keyword>
<feature type="compositionally biased region" description="Low complexity" evidence="6">
    <location>
        <begin position="847"/>
        <end position="857"/>
    </location>
</feature>
<dbReference type="Pfam" id="PF00046">
    <property type="entry name" value="Homeodomain"/>
    <property type="match status" value="1"/>
</dbReference>
<feature type="domain" description="Homeobox" evidence="7">
    <location>
        <begin position="919"/>
        <end position="979"/>
    </location>
</feature>
<comment type="caution">
    <text evidence="8">The sequence shown here is derived from an EMBL/GenBank/DDBJ whole genome shotgun (WGS) entry which is preliminary data.</text>
</comment>
<feature type="compositionally biased region" description="Polar residues" evidence="6">
    <location>
        <begin position="263"/>
        <end position="275"/>
    </location>
</feature>
<proteinExistence type="predicted"/>
<feature type="DNA-binding region" description="Homeobox" evidence="4">
    <location>
        <begin position="921"/>
        <end position="980"/>
    </location>
</feature>
<gene>
    <name evidence="8" type="ORF">TcWFU_006567</name>
</gene>
<feature type="region of interest" description="Disordered" evidence="6">
    <location>
        <begin position="245"/>
        <end position="294"/>
    </location>
</feature>
<dbReference type="PANTHER" id="PTHR13413:SF0">
    <property type="entry name" value="YLP MOTIF-CONTAINING PROTEIN 1"/>
    <property type="match status" value="1"/>
</dbReference>
<dbReference type="InterPro" id="IPR017970">
    <property type="entry name" value="Homeobox_CS"/>
</dbReference>
<reference evidence="8 9" key="1">
    <citation type="journal article" date="2022" name="Front. Cell. Infect. Microbiol.">
        <title>The Genomes of Two Strains of Taenia crassiceps the Animal Model for the Study of Human Cysticercosis.</title>
        <authorList>
            <person name="Bobes R.J."/>
            <person name="Estrada K."/>
            <person name="Rios-Valencia D.G."/>
            <person name="Calderon-Gallegos A."/>
            <person name="de la Torre P."/>
            <person name="Carrero J.C."/>
            <person name="Sanchez-Flores A."/>
            <person name="Laclette J.P."/>
        </authorList>
    </citation>
    <scope>NUCLEOTIDE SEQUENCE [LARGE SCALE GENOMIC DNA]</scope>
    <source>
        <strain evidence="8">WFUcys</strain>
    </source>
</reference>
<evidence type="ECO:0000256" key="5">
    <source>
        <dbReference type="RuleBase" id="RU000682"/>
    </source>
</evidence>
<feature type="region of interest" description="Disordered" evidence="6">
    <location>
        <begin position="898"/>
        <end position="924"/>
    </location>
</feature>
<evidence type="ECO:0000256" key="4">
    <source>
        <dbReference type="PROSITE-ProRule" id="PRU00108"/>
    </source>
</evidence>